<evidence type="ECO:0000256" key="2">
    <source>
        <dbReference type="ARBA" id="ARBA00022723"/>
    </source>
</evidence>
<dbReference type="NCBIfam" id="NF001159">
    <property type="entry name" value="PRK00150.1-3"/>
    <property type="match status" value="1"/>
</dbReference>
<dbReference type="HAMAP" id="MF_00163">
    <property type="entry name" value="Pep_deformylase"/>
    <property type="match status" value="1"/>
</dbReference>
<dbReference type="InterPro" id="IPR023635">
    <property type="entry name" value="Peptide_deformylase"/>
</dbReference>
<feature type="binding site" evidence="6">
    <location>
        <position position="143"/>
    </location>
    <ligand>
        <name>Fe cation</name>
        <dbReference type="ChEBI" id="CHEBI:24875"/>
    </ligand>
</feature>
<dbReference type="EC" id="3.5.1.88" evidence="6"/>
<evidence type="ECO:0000256" key="1">
    <source>
        <dbReference type="ARBA" id="ARBA00010759"/>
    </source>
</evidence>
<feature type="active site" evidence="6">
    <location>
        <position position="144"/>
    </location>
</feature>
<keyword evidence="5 6" id="KW-0408">Iron</keyword>
<accession>A0ABT3KZL2</accession>
<dbReference type="CDD" id="cd00487">
    <property type="entry name" value="Pep_deformylase"/>
    <property type="match status" value="1"/>
</dbReference>
<evidence type="ECO:0000256" key="5">
    <source>
        <dbReference type="ARBA" id="ARBA00023004"/>
    </source>
</evidence>
<keyword evidence="4 6" id="KW-0648">Protein biosynthesis</keyword>
<dbReference type="NCBIfam" id="TIGR00079">
    <property type="entry name" value="pept_deformyl"/>
    <property type="match status" value="1"/>
</dbReference>
<comment type="cofactor">
    <cofactor evidence="6">
        <name>Fe(2+)</name>
        <dbReference type="ChEBI" id="CHEBI:29033"/>
    </cofactor>
    <text evidence="6">Binds 1 Fe(2+) ion.</text>
</comment>
<gene>
    <name evidence="6 7" type="primary">def</name>
    <name evidence="7" type="ORF">K4A83_00160</name>
</gene>
<dbReference type="EMBL" id="JAIHOM010000001">
    <property type="protein sequence ID" value="MCW6034691.1"/>
    <property type="molecule type" value="Genomic_DNA"/>
</dbReference>
<comment type="catalytic activity">
    <reaction evidence="6">
        <text>N-terminal N-formyl-L-methionyl-[peptide] + H2O = N-terminal L-methionyl-[peptide] + formate</text>
        <dbReference type="Rhea" id="RHEA:24420"/>
        <dbReference type="Rhea" id="RHEA-COMP:10639"/>
        <dbReference type="Rhea" id="RHEA-COMP:10640"/>
        <dbReference type="ChEBI" id="CHEBI:15377"/>
        <dbReference type="ChEBI" id="CHEBI:15740"/>
        <dbReference type="ChEBI" id="CHEBI:49298"/>
        <dbReference type="ChEBI" id="CHEBI:64731"/>
        <dbReference type="EC" id="3.5.1.88"/>
    </reaction>
</comment>
<evidence type="ECO:0000256" key="3">
    <source>
        <dbReference type="ARBA" id="ARBA00022801"/>
    </source>
</evidence>
<dbReference type="Proteomes" id="UP001526426">
    <property type="component" value="Unassembled WGS sequence"/>
</dbReference>
<dbReference type="PRINTS" id="PR01576">
    <property type="entry name" value="PDEFORMYLASE"/>
</dbReference>
<feature type="binding site" evidence="6">
    <location>
        <position position="101"/>
    </location>
    <ligand>
        <name>Fe cation</name>
        <dbReference type="ChEBI" id="CHEBI:24875"/>
    </ligand>
</feature>
<evidence type="ECO:0000313" key="8">
    <source>
        <dbReference type="Proteomes" id="UP001526426"/>
    </source>
</evidence>
<name>A0ABT3KZL2_9CYAN</name>
<dbReference type="SUPFAM" id="SSF56420">
    <property type="entry name" value="Peptide deformylase"/>
    <property type="match status" value="1"/>
</dbReference>
<reference evidence="7 8" key="1">
    <citation type="submission" date="2021-08" db="EMBL/GenBank/DDBJ databases">
        <title>Draft genome sequence of Spirulina subsalsa with high tolerance to salinity and hype-accumulation of phycocyanin.</title>
        <authorList>
            <person name="Pei H."/>
            <person name="Jiang L."/>
        </authorList>
    </citation>
    <scope>NUCLEOTIDE SEQUENCE [LARGE SCALE GENOMIC DNA]</scope>
    <source>
        <strain evidence="7 8">FACHB-351</strain>
    </source>
</reference>
<evidence type="ECO:0000256" key="4">
    <source>
        <dbReference type="ARBA" id="ARBA00022917"/>
    </source>
</evidence>
<proteinExistence type="inferred from homology"/>
<dbReference type="Gene3D" id="3.90.45.10">
    <property type="entry name" value="Peptide deformylase"/>
    <property type="match status" value="1"/>
</dbReference>
<feature type="binding site" evidence="6">
    <location>
        <position position="147"/>
    </location>
    <ligand>
        <name>Fe cation</name>
        <dbReference type="ChEBI" id="CHEBI:24875"/>
    </ligand>
</feature>
<dbReference type="RefSeq" id="WP_265262343.1">
    <property type="nucleotide sequence ID" value="NZ_JAIHOM010000001.1"/>
</dbReference>
<comment type="similarity">
    <text evidence="1 6">Belongs to the polypeptide deformylase family.</text>
</comment>
<dbReference type="PANTHER" id="PTHR10458">
    <property type="entry name" value="PEPTIDE DEFORMYLASE"/>
    <property type="match status" value="1"/>
</dbReference>
<keyword evidence="3 6" id="KW-0378">Hydrolase</keyword>
<dbReference type="PIRSF" id="PIRSF004749">
    <property type="entry name" value="Pep_def"/>
    <property type="match status" value="1"/>
</dbReference>
<protein>
    <recommendedName>
        <fullName evidence="6">Peptide deformylase</fullName>
        <shortName evidence="6">PDF</shortName>
        <ecNumber evidence="6">3.5.1.88</ecNumber>
    </recommendedName>
    <alternativeName>
        <fullName evidence="6">Polypeptide deformylase</fullName>
    </alternativeName>
</protein>
<dbReference type="Pfam" id="PF01327">
    <property type="entry name" value="Pep_deformylase"/>
    <property type="match status" value="1"/>
</dbReference>
<comment type="function">
    <text evidence="6">Removes the formyl group from the N-terminal Met of newly synthesized proteins. Requires at least a dipeptide for an efficient rate of reaction. N-terminal L-methionine is a prerequisite for activity but the enzyme has broad specificity at other positions.</text>
</comment>
<comment type="caution">
    <text evidence="7">The sequence shown here is derived from an EMBL/GenBank/DDBJ whole genome shotgun (WGS) entry which is preliminary data.</text>
</comment>
<evidence type="ECO:0000256" key="6">
    <source>
        <dbReference type="HAMAP-Rule" id="MF_00163"/>
    </source>
</evidence>
<evidence type="ECO:0000313" key="7">
    <source>
        <dbReference type="EMBL" id="MCW6034691.1"/>
    </source>
</evidence>
<organism evidence="7 8">
    <name type="scientific">Spirulina subsalsa FACHB-351</name>
    <dbReference type="NCBI Taxonomy" id="234711"/>
    <lineage>
        <taxon>Bacteria</taxon>
        <taxon>Bacillati</taxon>
        <taxon>Cyanobacteriota</taxon>
        <taxon>Cyanophyceae</taxon>
        <taxon>Spirulinales</taxon>
        <taxon>Spirulinaceae</taxon>
        <taxon>Spirulina</taxon>
    </lineage>
</organism>
<dbReference type="PANTHER" id="PTHR10458:SF21">
    <property type="entry name" value="PEPTIDE DEFORMYLASE"/>
    <property type="match status" value="1"/>
</dbReference>
<keyword evidence="8" id="KW-1185">Reference proteome</keyword>
<keyword evidence="2 6" id="KW-0479">Metal-binding</keyword>
<dbReference type="GO" id="GO:0042586">
    <property type="term" value="F:peptide deformylase activity"/>
    <property type="evidence" value="ECO:0007669"/>
    <property type="project" value="UniProtKB-EC"/>
</dbReference>
<dbReference type="InterPro" id="IPR036821">
    <property type="entry name" value="Peptide_deformylase_sf"/>
</dbReference>
<sequence>MTDLLSITEIGDPILRQKADPLENILDPAWQGWMDRLIATGLAAKGVGIAAPQVSQSCRLFVVASRPNGRYPHAPQMEPTVMINPSILGYSGEMVKDWEGCLSVPGVRGLVKRDRHIEVSYLDRWGQPQQGVLTDFVARIFQHELDHLDGILFVDRLESEADRFTEEEYQALLIP</sequence>